<dbReference type="EMBL" id="ONZP01000045">
    <property type="protein sequence ID" value="SPJ71647.1"/>
    <property type="molecule type" value="Genomic_DNA"/>
</dbReference>
<evidence type="ECO:0000313" key="3">
    <source>
        <dbReference type="EMBL" id="SPJ71647.1"/>
    </source>
</evidence>
<feature type="transmembrane region" description="Helical" evidence="2">
    <location>
        <begin position="248"/>
        <end position="267"/>
    </location>
</feature>
<dbReference type="AlphaFoldDB" id="A0AAE8LZZ2"/>
<reference evidence="3" key="1">
    <citation type="submission" date="2018-03" db="EMBL/GenBank/DDBJ databases">
        <authorList>
            <person name="Guldener U."/>
        </authorList>
    </citation>
    <scope>NUCLEOTIDE SEQUENCE</scope>
</reference>
<feature type="region of interest" description="Disordered" evidence="1">
    <location>
        <begin position="26"/>
        <end position="50"/>
    </location>
</feature>
<dbReference type="Proteomes" id="UP001187734">
    <property type="component" value="Unassembled WGS sequence"/>
</dbReference>
<protein>
    <recommendedName>
        <fullName evidence="5">Transmembrane protein</fullName>
    </recommendedName>
</protein>
<name>A0AAE8LZZ2_9HYPO</name>
<keyword evidence="4" id="KW-1185">Reference proteome</keyword>
<keyword evidence="2" id="KW-0472">Membrane</keyword>
<feature type="compositionally biased region" description="Polar residues" evidence="1">
    <location>
        <begin position="40"/>
        <end position="50"/>
    </location>
</feature>
<evidence type="ECO:0000256" key="2">
    <source>
        <dbReference type="SAM" id="Phobius"/>
    </source>
</evidence>
<feature type="region of interest" description="Disordered" evidence="1">
    <location>
        <begin position="131"/>
        <end position="153"/>
    </location>
</feature>
<feature type="transmembrane region" description="Helical" evidence="2">
    <location>
        <begin position="176"/>
        <end position="202"/>
    </location>
</feature>
<keyword evidence="2" id="KW-1133">Transmembrane helix</keyword>
<proteinExistence type="predicted"/>
<accession>A0AAE8LZZ2</accession>
<comment type="caution">
    <text evidence="3">The sequence shown here is derived from an EMBL/GenBank/DDBJ whole genome shotgun (WGS) entry which is preliminary data.</text>
</comment>
<evidence type="ECO:0000313" key="4">
    <source>
        <dbReference type="Proteomes" id="UP001187734"/>
    </source>
</evidence>
<keyword evidence="2" id="KW-0812">Transmembrane</keyword>
<organism evidence="3 4">
    <name type="scientific">Fusarium torulosum</name>
    <dbReference type="NCBI Taxonomy" id="33205"/>
    <lineage>
        <taxon>Eukaryota</taxon>
        <taxon>Fungi</taxon>
        <taxon>Dikarya</taxon>
        <taxon>Ascomycota</taxon>
        <taxon>Pezizomycotina</taxon>
        <taxon>Sordariomycetes</taxon>
        <taxon>Hypocreomycetidae</taxon>
        <taxon>Hypocreales</taxon>
        <taxon>Nectriaceae</taxon>
        <taxon>Fusarium</taxon>
    </lineage>
</organism>
<evidence type="ECO:0000256" key="1">
    <source>
        <dbReference type="SAM" id="MobiDB-lite"/>
    </source>
</evidence>
<evidence type="ECO:0008006" key="5">
    <source>
        <dbReference type="Google" id="ProtNLM"/>
    </source>
</evidence>
<feature type="transmembrane region" description="Helical" evidence="2">
    <location>
        <begin position="279"/>
        <end position="303"/>
    </location>
</feature>
<sequence>MELPLPRDANRTLRKKRSGRISALALSLSPEQAHQKPHQRSITSPAKASPSMLSTYSALVSPEYLSRSASTLTHHRTISGCGLSPGTSVVDYGSVRSDSRVESALTVRAPDRGGSPPLTPFPPWVSEEEDEGEEECENRTWEGSTTRTDGKRHSYDGSHVPVTIVRVEGRWVVSSVIHGLVLALQFTVTLGVFSALMWITVWKENEPGNDFDDWLWKLADPTLVAVLLLCSASLVIHEVKLLSSVALLYLESLILAATTVSSLVLWARCFQEESRSVKGVLMGCDVLMWGLALFAFVRAVVVWKVEANEDEMDQERAVMYGTFTPWGMEDERRESL</sequence>
<gene>
    <name evidence="3" type="ORF">FTOL_01375</name>
</gene>